<evidence type="ECO:0000259" key="4">
    <source>
        <dbReference type="Pfam" id="PF03328"/>
    </source>
</evidence>
<dbReference type="InterPro" id="IPR015813">
    <property type="entry name" value="Pyrv/PenolPyrv_kinase-like_dom"/>
</dbReference>
<evidence type="ECO:0000313" key="6">
    <source>
        <dbReference type="Proteomes" id="UP001575105"/>
    </source>
</evidence>
<keyword evidence="3 5" id="KW-0456">Lyase</keyword>
<comment type="caution">
    <text evidence="5">The sequence shown here is derived from an EMBL/GenBank/DDBJ whole genome shotgun (WGS) entry which is preliminary data.</text>
</comment>
<dbReference type="SUPFAM" id="SSF51621">
    <property type="entry name" value="Phosphoenolpyruvate/pyruvate domain"/>
    <property type="match status" value="1"/>
</dbReference>
<accession>A0ABV4U5Y5</accession>
<evidence type="ECO:0000256" key="2">
    <source>
        <dbReference type="ARBA" id="ARBA00022723"/>
    </source>
</evidence>
<reference evidence="5 6" key="1">
    <citation type="submission" date="2024-08" db="EMBL/GenBank/DDBJ databases">
        <title>Whole-genome sequencing of halo(alkali)philic microorganisms from hypersaline lakes.</title>
        <authorList>
            <person name="Sorokin D.Y."/>
            <person name="Merkel A.Y."/>
            <person name="Messina E."/>
            <person name="Yakimov M."/>
        </authorList>
    </citation>
    <scope>NUCLEOTIDE SEQUENCE [LARGE SCALE GENOMIC DNA]</scope>
    <source>
        <strain evidence="5 6">AB-hyl4</strain>
    </source>
</reference>
<feature type="domain" description="HpcH/HpaI aldolase/citrate lyase" evidence="4">
    <location>
        <begin position="29"/>
        <end position="248"/>
    </location>
</feature>
<proteinExistence type="inferred from homology"/>
<gene>
    <name evidence="5" type="ORF">ACERK3_11655</name>
</gene>
<dbReference type="Proteomes" id="UP001575105">
    <property type="component" value="Unassembled WGS sequence"/>
</dbReference>
<keyword evidence="2" id="KW-0479">Metal-binding</keyword>
<dbReference type="PANTHER" id="PTHR30502">
    <property type="entry name" value="2-KETO-3-DEOXY-L-RHAMNONATE ALDOLASE"/>
    <property type="match status" value="1"/>
</dbReference>
<dbReference type="Gene3D" id="3.20.20.60">
    <property type="entry name" value="Phosphoenolpyruvate-binding domains"/>
    <property type="match status" value="1"/>
</dbReference>
<dbReference type="InterPro" id="IPR040442">
    <property type="entry name" value="Pyrv_kinase-like_dom_sf"/>
</dbReference>
<evidence type="ECO:0000256" key="1">
    <source>
        <dbReference type="ARBA" id="ARBA00005568"/>
    </source>
</evidence>
<evidence type="ECO:0000313" key="5">
    <source>
        <dbReference type="EMBL" id="MFA9478941.1"/>
    </source>
</evidence>
<keyword evidence="6" id="KW-1185">Reference proteome</keyword>
<dbReference type="GO" id="GO:0016829">
    <property type="term" value="F:lyase activity"/>
    <property type="evidence" value="ECO:0007669"/>
    <property type="project" value="UniProtKB-KW"/>
</dbReference>
<name>A0ABV4U5Y5_9BACT</name>
<dbReference type="PANTHER" id="PTHR30502:SF0">
    <property type="entry name" value="PHOSPHOENOLPYRUVATE CARBOXYLASE FAMILY PROTEIN"/>
    <property type="match status" value="1"/>
</dbReference>
<sequence length="274" mass="29501">MTTPVPPLRPSRVLAKLRAGEVVSCTKLNLSDPRVVEIAALAGLDCVWLDLEHVANNIRDIENAVRAAKAYNCDALVRVPRGSYSDLVRPLEVDAAGIMVPHVMNGDDARQIIHQTRFHPLGLRPLDGGNTDGAYCTEPLQDYIRHANEQRFVILQIEDPEAVNELDAIASVPGVDMIFFGPGDYSHALGIPGQMDDPRIDQARQAVARAAQKHNIFAGTVTGAAGIDRCVQMGYRFLSVGADVVALSSAFRETAAAFTGVQAKGTDSLYSANT</sequence>
<evidence type="ECO:0000256" key="3">
    <source>
        <dbReference type="ARBA" id="ARBA00023239"/>
    </source>
</evidence>
<organism evidence="5 6">
    <name type="scientific">Natronomicrosphaera hydrolytica</name>
    <dbReference type="NCBI Taxonomy" id="3242702"/>
    <lineage>
        <taxon>Bacteria</taxon>
        <taxon>Pseudomonadati</taxon>
        <taxon>Planctomycetota</taxon>
        <taxon>Phycisphaerae</taxon>
        <taxon>Phycisphaerales</taxon>
        <taxon>Phycisphaeraceae</taxon>
        <taxon>Natronomicrosphaera</taxon>
    </lineage>
</organism>
<dbReference type="EMBL" id="JBGUBD010000006">
    <property type="protein sequence ID" value="MFA9478941.1"/>
    <property type="molecule type" value="Genomic_DNA"/>
</dbReference>
<dbReference type="InterPro" id="IPR005000">
    <property type="entry name" value="Aldolase/citrate-lyase_domain"/>
</dbReference>
<dbReference type="InterPro" id="IPR050251">
    <property type="entry name" value="HpcH-HpaI_aldolase"/>
</dbReference>
<dbReference type="RefSeq" id="WP_425345860.1">
    <property type="nucleotide sequence ID" value="NZ_JBGUBD010000006.1"/>
</dbReference>
<protein>
    <submittedName>
        <fullName evidence="5">HpcH/HpaI aldolase/citrate lyase family protein</fullName>
    </submittedName>
</protein>
<comment type="similarity">
    <text evidence="1">Belongs to the HpcH/HpaI aldolase family.</text>
</comment>
<dbReference type="Pfam" id="PF03328">
    <property type="entry name" value="HpcH_HpaI"/>
    <property type="match status" value="1"/>
</dbReference>